<dbReference type="RefSeq" id="XP_052118359.1">
    <property type="nucleotide sequence ID" value="XM_052262399.1"/>
</dbReference>
<evidence type="ECO:0000313" key="4">
    <source>
        <dbReference type="RefSeq" id="XP_052118361.1"/>
    </source>
</evidence>
<dbReference type="RefSeq" id="XP_052118363.1">
    <property type="nucleotide sequence ID" value="XM_052262403.1"/>
</dbReference>
<protein>
    <submittedName>
        <fullName evidence="2 3">Uncharacterized protein LOC107489169 isoform X1</fullName>
    </submittedName>
</protein>
<dbReference type="Proteomes" id="UP000515211">
    <property type="component" value="Chromosome 5"/>
</dbReference>
<keyword evidence="1" id="KW-1185">Reference proteome</keyword>
<dbReference type="GeneID" id="107489169"/>
<dbReference type="InterPro" id="IPR016163">
    <property type="entry name" value="Ald_DH_C"/>
</dbReference>
<gene>
    <name evidence="2 3 4 5 6 7 8" type="primary">LOC107489169</name>
</gene>
<evidence type="ECO:0000313" key="2">
    <source>
        <dbReference type="RefSeq" id="XP_052118359.1"/>
    </source>
</evidence>
<dbReference type="AlphaFoldDB" id="A0A9C6TZN4"/>
<proteinExistence type="predicted"/>
<evidence type="ECO:0000313" key="1">
    <source>
        <dbReference type="Proteomes" id="UP000515211"/>
    </source>
</evidence>
<evidence type="ECO:0000313" key="3">
    <source>
        <dbReference type="RefSeq" id="XP_052118360.1"/>
    </source>
</evidence>
<evidence type="ECO:0000313" key="6">
    <source>
        <dbReference type="RefSeq" id="XP_052118363.1"/>
    </source>
</evidence>
<dbReference type="RefSeq" id="XP_052118361.1">
    <property type="nucleotide sequence ID" value="XM_052262401.1"/>
</dbReference>
<dbReference type="RefSeq" id="XP_052118365.1">
    <property type="nucleotide sequence ID" value="XM_052262405.1"/>
</dbReference>
<dbReference type="RefSeq" id="XP_052118360.1">
    <property type="nucleotide sequence ID" value="XM_052262400.1"/>
</dbReference>
<evidence type="ECO:0000313" key="5">
    <source>
        <dbReference type="RefSeq" id="XP_052118362.1"/>
    </source>
</evidence>
<organism evidence="1 6">
    <name type="scientific">Arachis duranensis</name>
    <name type="common">Wild peanut</name>
    <dbReference type="NCBI Taxonomy" id="130453"/>
    <lineage>
        <taxon>Eukaryota</taxon>
        <taxon>Viridiplantae</taxon>
        <taxon>Streptophyta</taxon>
        <taxon>Embryophyta</taxon>
        <taxon>Tracheophyta</taxon>
        <taxon>Spermatophyta</taxon>
        <taxon>Magnoliopsida</taxon>
        <taxon>eudicotyledons</taxon>
        <taxon>Gunneridae</taxon>
        <taxon>Pentapetalae</taxon>
        <taxon>rosids</taxon>
        <taxon>fabids</taxon>
        <taxon>Fabales</taxon>
        <taxon>Fabaceae</taxon>
        <taxon>Papilionoideae</taxon>
        <taxon>50 kb inversion clade</taxon>
        <taxon>dalbergioids sensu lato</taxon>
        <taxon>Dalbergieae</taxon>
        <taxon>Pterocarpus clade</taxon>
        <taxon>Arachis</taxon>
    </lineage>
</organism>
<dbReference type="RefSeq" id="XP_052118362.1">
    <property type="nucleotide sequence ID" value="XM_052262402.1"/>
</dbReference>
<dbReference type="SUPFAM" id="SSF53720">
    <property type="entry name" value="ALDH-like"/>
    <property type="match status" value="1"/>
</dbReference>
<dbReference type="GO" id="GO:0016620">
    <property type="term" value="F:oxidoreductase activity, acting on the aldehyde or oxo group of donors, NAD or NADP as acceptor"/>
    <property type="evidence" value="ECO:0007669"/>
    <property type="project" value="InterPro"/>
</dbReference>
<dbReference type="InterPro" id="IPR016161">
    <property type="entry name" value="Ald_DH/histidinol_DH"/>
</dbReference>
<name>A0A9C6TZN4_ARADU</name>
<sequence>MIVDLAVVTVLRSYNETTFLIWEGHEFQYQDELAKLVVSLERFFRFDVPAQTSRDTKETLLKIIRILSVVRKLPLARTESATGSASNLDSMPLESNVCGTLPLQLNDEKERELDSTEESAELEHLAKPILEDIASLVQKGSQGPIYMQAEAEIHKGHQDLQSKHEGSGRLRSSIEFFGSRMDFTDSDSIVFNENNLIAEDISKLEDAFKQLLSFFSSDEEVVKLANDSRYGLGCTVFSGNQSHAREIAS</sequence>
<evidence type="ECO:0000313" key="7">
    <source>
        <dbReference type="RefSeq" id="XP_052118364.1"/>
    </source>
</evidence>
<reference evidence="2 3" key="2">
    <citation type="submission" date="2025-04" db="UniProtKB">
        <authorList>
            <consortium name="RefSeq"/>
        </authorList>
    </citation>
    <scope>IDENTIFICATION</scope>
    <source>
        <tissue evidence="2 3">Whole plant</tissue>
    </source>
</reference>
<accession>A0A9C6TZN4</accession>
<evidence type="ECO:0000313" key="8">
    <source>
        <dbReference type="RefSeq" id="XP_052118365.1"/>
    </source>
</evidence>
<dbReference type="Gene3D" id="3.40.309.10">
    <property type="entry name" value="Aldehyde Dehydrogenase, Chain A, domain 2"/>
    <property type="match status" value="1"/>
</dbReference>
<dbReference type="RefSeq" id="XP_052118364.1">
    <property type="nucleotide sequence ID" value="XM_052262404.1"/>
</dbReference>
<reference evidence="1" key="1">
    <citation type="journal article" date="2016" name="Nat. Genet.">
        <title>The genome sequences of Arachis duranensis and Arachis ipaensis, the diploid ancestors of cultivated peanut.</title>
        <authorList>
            <person name="Bertioli D.J."/>
            <person name="Cannon S.B."/>
            <person name="Froenicke L."/>
            <person name="Huang G."/>
            <person name="Farmer A.D."/>
            <person name="Cannon E.K."/>
            <person name="Liu X."/>
            <person name="Gao D."/>
            <person name="Clevenger J."/>
            <person name="Dash S."/>
            <person name="Ren L."/>
            <person name="Moretzsohn M.C."/>
            <person name="Shirasawa K."/>
            <person name="Huang W."/>
            <person name="Vidigal B."/>
            <person name="Abernathy B."/>
            <person name="Chu Y."/>
            <person name="Niederhuth C.E."/>
            <person name="Umale P."/>
            <person name="Araujo A.C."/>
            <person name="Kozik A."/>
            <person name="Kim K.D."/>
            <person name="Burow M.D."/>
            <person name="Varshney R.K."/>
            <person name="Wang X."/>
            <person name="Zhang X."/>
            <person name="Barkley N."/>
            <person name="Guimaraes P.M."/>
            <person name="Isobe S."/>
            <person name="Guo B."/>
            <person name="Liao B."/>
            <person name="Stalker H.T."/>
            <person name="Schmitz R.J."/>
            <person name="Scheffler B.E."/>
            <person name="Leal-Bertioli S.C."/>
            <person name="Xun X."/>
            <person name="Jackson S.A."/>
            <person name="Michelmore R."/>
            <person name="Ozias-Akins P."/>
        </authorList>
    </citation>
    <scope>NUCLEOTIDE SEQUENCE [LARGE SCALE GENOMIC DNA]</scope>
    <source>
        <strain evidence="1">cv. V14167</strain>
    </source>
</reference>